<proteinExistence type="predicted"/>
<name>A0A0F9H5A6_9ZZZZ</name>
<dbReference type="AlphaFoldDB" id="A0A0F9H5A6"/>
<evidence type="ECO:0000313" key="1">
    <source>
        <dbReference type="EMBL" id="KKL76790.1"/>
    </source>
</evidence>
<accession>A0A0F9H5A6</accession>
<sequence length="68" mass="7529">MTFIIVEFSSVSVAYEKAEMPTRSKANSIQSDRSGNTPPNLVKRTSFWRIIAWVTLIARSGNSLPGGR</sequence>
<reference evidence="1" key="1">
    <citation type="journal article" date="2015" name="Nature">
        <title>Complex archaea that bridge the gap between prokaryotes and eukaryotes.</title>
        <authorList>
            <person name="Spang A."/>
            <person name="Saw J.H."/>
            <person name="Jorgensen S.L."/>
            <person name="Zaremba-Niedzwiedzka K."/>
            <person name="Martijn J."/>
            <person name="Lind A.E."/>
            <person name="van Eijk R."/>
            <person name="Schleper C."/>
            <person name="Guy L."/>
            <person name="Ettema T.J."/>
        </authorList>
    </citation>
    <scope>NUCLEOTIDE SEQUENCE</scope>
</reference>
<gene>
    <name evidence="1" type="ORF">LCGC14_2041350</name>
</gene>
<protein>
    <submittedName>
        <fullName evidence="1">Uncharacterized protein</fullName>
    </submittedName>
</protein>
<organism evidence="1">
    <name type="scientific">marine sediment metagenome</name>
    <dbReference type="NCBI Taxonomy" id="412755"/>
    <lineage>
        <taxon>unclassified sequences</taxon>
        <taxon>metagenomes</taxon>
        <taxon>ecological metagenomes</taxon>
    </lineage>
</organism>
<dbReference type="EMBL" id="LAZR01023942">
    <property type="protein sequence ID" value="KKL76790.1"/>
    <property type="molecule type" value="Genomic_DNA"/>
</dbReference>
<comment type="caution">
    <text evidence="1">The sequence shown here is derived from an EMBL/GenBank/DDBJ whole genome shotgun (WGS) entry which is preliminary data.</text>
</comment>